<evidence type="ECO:0000313" key="2">
    <source>
        <dbReference type="EnsemblMetazoa" id="AALFPA23_021738.P32184"/>
    </source>
</evidence>
<feature type="region of interest" description="Disordered" evidence="1">
    <location>
        <begin position="163"/>
        <end position="183"/>
    </location>
</feature>
<dbReference type="GeneID" id="134289557"/>
<proteinExistence type="predicted"/>
<keyword evidence="3" id="KW-1185">Reference proteome</keyword>
<feature type="compositionally biased region" description="Polar residues" evidence="1">
    <location>
        <begin position="258"/>
        <end position="274"/>
    </location>
</feature>
<evidence type="ECO:0000256" key="1">
    <source>
        <dbReference type="SAM" id="MobiDB-lite"/>
    </source>
</evidence>
<dbReference type="Proteomes" id="UP000069940">
    <property type="component" value="Unassembled WGS sequence"/>
</dbReference>
<feature type="region of interest" description="Disordered" evidence="1">
    <location>
        <begin position="258"/>
        <end position="302"/>
    </location>
</feature>
<dbReference type="EnsemblMetazoa" id="AALFPA23_021738.R32184">
    <property type="protein sequence ID" value="AALFPA23_021738.P32184"/>
    <property type="gene ID" value="AALFPA23_021738"/>
</dbReference>
<feature type="region of interest" description="Disordered" evidence="1">
    <location>
        <begin position="214"/>
        <end position="244"/>
    </location>
</feature>
<feature type="compositionally biased region" description="Polar residues" evidence="1">
    <location>
        <begin position="293"/>
        <end position="302"/>
    </location>
</feature>
<dbReference type="RefSeq" id="XP_062711507.1">
    <property type="nucleotide sequence ID" value="XM_062855523.1"/>
</dbReference>
<sequence length="335" mass="38175">MDRHDVVLHDQNADWRSSVDPQALKQSTSLSRQREHVHLKLVRVENALAAAQNQVSQPRLRTYLKNVDDAYAEFNAVHSQLITIVPEEALREQEEIYIGFEERYNHLRSTIGDLLNAHDTHPATNQHSRLQPLSAPIFFDIDDYKSDWRKLCFKTFSDDYPNSTPGNLQEDFELPSHEESNVQVQENCEFTPQCSPFSSDPQPTSFNPREEYIQRSTSADLQPPKKKTRDLRQEPKNNLSDPRIVTYADQSQSMKCSSIPQAALSSTSGNLADSSETEIRQPAATDEKLGQPINGNATTQPINAFVNEDNQFRQRQPWVPPIKKELKELSCSQTS</sequence>
<evidence type="ECO:0000313" key="3">
    <source>
        <dbReference type="Proteomes" id="UP000069940"/>
    </source>
</evidence>
<reference evidence="2" key="2">
    <citation type="submission" date="2025-05" db="UniProtKB">
        <authorList>
            <consortium name="EnsemblMetazoa"/>
        </authorList>
    </citation>
    <scope>IDENTIFICATION</scope>
    <source>
        <strain evidence="2">Foshan</strain>
    </source>
</reference>
<accession>A0ABM1ZUD7</accession>
<organism evidence="2 3">
    <name type="scientific">Aedes albopictus</name>
    <name type="common">Asian tiger mosquito</name>
    <name type="synonym">Stegomyia albopicta</name>
    <dbReference type="NCBI Taxonomy" id="7160"/>
    <lineage>
        <taxon>Eukaryota</taxon>
        <taxon>Metazoa</taxon>
        <taxon>Ecdysozoa</taxon>
        <taxon>Arthropoda</taxon>
        <taxon>Hexapoda</taxon>
        <taxon>Insecta</taxon>
        <taxon>Pterygota</taxon>
        <taxon>Neoptera</taxon>
        <taxon>Endopterygota</taxon>
        <taxon>Diptera</taxon>
        <taxon>Nematocera</taxon>
        <taxon>Culicoidea</taxon>
        <taxon>Culicidae</taxon>
        <taxon>Culicinae</taxon>
        <taxon>Aedini</taxon>
        <taxon>Aedes</taxon>
        <taxon>Stegomyia</taxon>
    </lineage>
</organism>
<protein>
    <submittedName>
        <fullName evidence="2">Uncharacterized protein</fullName>
    </submittedName>
</protein>
<name>A0ABM1ZUD7_AEDAL</name>
<reference evidence="3" key="1">
    <citation type="journal article" date="2015" name="Proc. Natl. Acad. Sci. U.S.A.">
        <title>Genome sequence of the Asian Tiger mosquito, Aedes albopictus, reveals insights into its biology, genetics, and evolution.</title>
        <authorList>
            <person name="Chen X.G."/>
            <person name="Jiang X."/>
            <person name="Gu J."/>
            <person name="Xu M."/>
            <person name="Wu Y."/>
            <person name="Deng Y."/>
            <person name="Zhang C."/>
            <person name="Bonizzoni M."/>
            <person name="Dermauw W."/>
            <person name="Vontas J."/>
            <person name="Armbruster P."/>
            <person name="Huang X."/>
            <person name="Yang Y."/>
            <person name="Zhang H."/>
            <person name="He W."/>
            <person name="Peng H."/>
            <person name="Liu Y."/>
            <person name="Wu K."/>
            <person name="Chen J."/>
            <person name="Lirakis M."/>
            <person name="Topalis P."/>
            <person name="Van Leeuwen T."/>
            <person name="Hall A.B."/>
            <person name="Jiang X."/>
            <person name="Thorpe C."/>
            <person name="Mueller R.L."/>
            <person name="Sun C."/>
            <person name="Waterhouse R.M."/>
            <person name="Yan G."/>
            <person name="Tu Z.J."/>
            <person name="Fang X."/>
            <person name="James A.A."/>
        </authorList>
    </citation>
    <scope>NUCLEOTIDE SEQUENCE [LARGE SCALE GENOMIC DNA]</scope>
    <source>
        <strain evidence="3">Foshan</strain>
    </source>
</reference>